<dbReference type="GO" id="GO:0003735">
    <property type="term" value="F:structural constituent of ribosome"/>
    <property type="evidence" value="ECO:0007669"/>
    <property type="project" value="InterPro"/>
</dbReference>
<dbReference type="SUPFAM" id="SSF143800">
    <property type="entry name" value="L28p-like"/>
    <property type="match status" value="1"/>
</dbReference>
<dbReference type="InterPro" id="IPR042105">
    <property type="entry name" value="Ribosomal_bL31_sf"/>
</dbReference>
<protein>
    <recommendedName>
        <fullName evidence="3">50S ribosomal protein L31</fullName>
    </recommendedName>
</protein>
<evidence type="ECO:0000256" key="3">
    <source>
        <dbReference type="RuleBase" id="RU000564"/>
    </source>
</evidence>
<dbReference type="PRINTS" id="PR01249">
    <property type="entry name" value="RIBOSOMALL31"/>
</dbReference>
<dbReference type="InterPro" id="IPR002150">
    <property type="entry name" value="Ribosomal_bL31"/>
</dbReference>
<evidence type="ECO:0000256" key="1">
    <source>
        <dbReference type="ARBA" id="ARBA00022980"/>
    </source>
</evidence>
<evidence type="ECO:0000313" key="4">
    <source>
        <dbReference type="EMBL" id="SHN64135.1"/>
    </source>
</evidence>
<dbReference type="GO" id="GO:0006412">
    <property type="term" value="P:translation"/>
    <property type="evidence" value="ECO:0007669"/>
    <property type="project" value="InterPro"/>
</dbReference>
<dbReference type="Proteomes" id="UP000184207">
    <property type="component" value="Unassembled WGS sequence"/>
</dbReference>
<dbReference type="PANTHER" id="PTHR33280">
    <property type="entry name" value="50S RIBOSOMAL PROTEIN L31, CHLOROPLASTIC"/>
    <property type="match status" value="1"/>
</dbReference>
<accession>A0A1M7T057</accession>
<keyword evidence="1 3" id="KW-0689">Ribosomal protein</keyword>
<dbReference type="GO" id="GO:1990904">
    <property type="term" value="C:ribonucleoprotein complex"/>
    <property type="evidence" value="ECO:0007669"/>
    <property type="project" value="UniProtKB-KW"/>
</dbReference>
<dbReference type="AlphaFoldDB" id="A0A1M7T057"/>
<dbReference type="Pfam" id="PF01197">
    <property type="entry name" value="Ribosomal_L31"/>
    <property type="match status" value="1"/>
</dbReference>
<sequence length="70" mass="7904">MKKGIHPELRLLNVRCACGAEHKIWTTKEQLKVDVCSNCHPLYKGSGGASLIVDTEGRVQKFKKKFEGKY</sequence>
<dbReference type="Gene3D" id="4.10.830.30">
    <property type="entry name" value="Ribosomal protein L31"/>
    <property type="match status" value="1"/>
</dbReference>
<gene>
    <name evidence="4" type="ORF">SAMN02745226_01420</name>
</gene>
<dbReference type="NCBIfam" id="NF000612">
    <property type="entry name" value="PRK00019.1"/>
    <property type="match status" value="1"/>
</dbReference>
<dbReference type="NCBIfam" id="TIGR00105">
    <property type="entry name" value="L31"/>
    <property type="match status" value="1"/>
</dbReference>
<proteinExistence type="inferred from homology"/>
<comment type="similarity">
    <text evidence="3">Belongs to the bacterial ribosomal protein bL31 family.</text>
</comment>
<evidence type="ECO:0000256" key="2">
    <source>
        <dbReference type="ARBA" id="ARBA00023274"/>
    </source>
</evidence>
<keyword evidence="2 3" id="KW-0687">Ribonucleoprotein</keyword>
<dbReference type="InterPro" id="IPR034704">
    <property type="entry name" value="Ribosomal_bL28/bL31-like_sf"/>
</dbReference>
<dbReference type="PANTHER" id="PTHR33280:SF1">
    <property type="entry name" value="LARGE RIBOSOMAL SUBUNIT PROTEIN BL31C"/>
    <property type="match status" value="1"/>
</dbReference>
<dbReference type="EMBL" id="FRDJ01000007">
    <property type="protein sequence ID" value="SHN64135.1"/>
    <property type="molecule type" value="Genomic_DNA"/>
</dbReference>
<dbReference type="RefSeq" id="WP_072759845.1">
    <property type="nucleotide sequence ID" value="NZ_FRDJ01000007.1"/>
</dbReference>
<dbReference type="OrthoDB" id="9803251at2"/>
<dbReference type="GO" id="GO:0005840">
    <property type="term" value="C:ribosome"/>
    <property type="evidence" value="ECO:0007669"/>
    <property type="project" value="UniProtKB-KW"/>
</dbReference>
<name>A0A1M7T057_FERGO</name>
<keyword evidence="5" id="KW-1185">Reference proteome</keyword>
<reference evidence="5" key="1">
    <citation type="submission" date="2016-12" db="EMBL/GenBank/DDBJ databases">
        <authorList>
            <person name="Varghese N."/>
            <person name="Submissions S."/>
        </authorList>
    </citation>
    <scope>NUCLEOTIDE SEQUENCE [LARGE SCALE GENOMIC DNA]</scope>
    <source>
        <strain evidence="5">DSM 13020</strain>
    </source>
</reference>
<evidence type="ECO:0000313" key="5">
    <source>
        <dbReference type="Proteomes" id="UP000184207"/>
    </source>
</evidence>
<organism evidence="4 5">
    <name type="scientific">Fervidobacterium gondwanense DSM 13020</name>
    <dbReference type="NCBI Taxonomy" id="1121883"/>
    <lineage>
        <taxon>Bacteria</taxon>
        <taxon>Thermotogati</taxon>
        <taxon>Thermotogota</taxon>
        <taxon>Thermotogae</taxon>
        <taxon>Thermotogales</taxon>
        <taxon>Fervidobacteriaceae</taxon>
        <taxon>Fervidobacterium</taxon>
    </lineage>
</organism>
<dbReference type="STRING" id="1121883.SAMN02745226_01420"/>